<dbReference type="AlphaFoldDB" id="A0A918TDK9"/>
<dbReference type="PANTHER" id="PTHR31480">
    <property type="entry name" value="BIFUNCTIONAL LYCOPENE CYCLASE/PHYTOENE SYNTHASE"/>
    <property type="match status" value="1"/>
</dbReference>
<sequence>MSEAQEITRKAKSNLAFALLSLPKENRDDVTIFYAFCRRIDDIADEPDQAIEEKAAGLDAWQKVLEDDHAVPGSLEAAVLGLRAKHDIPKEHFINLIRGCRMDLEPQRFQTWEDLQTYTHRVASTVGLVCLPLFGAKHPGSPAYAEKLGHALQLTNILRDVSEDLDNEGRVYLPIEDLQRFDYSEEDLFNHIYDDRFKALMQFECARATGLFAEALQLLPHSDRRPLMAAEIMRSLYQRLLEKMEEDQFRVFDRRYKLSKARKLGTLVIHGLRVRF</sequence>
<gene>
    <name evidence="2" type="ORF">GCM10007100_07360</name>
</gene>
<dbReference type="GO" id="GO:0004311">
    <property type="term" value="F:geranylgeranyl diphosphate synthase activity"/>
    <property type="evidence" value="ECO:0007669"/>
    <property type="project" value="InterPro"/>
</dbReference>
<dbReference type="InterPro" id="IPR008949">
    <property type="entry name" value="Isoprenoid_synthase_dom_sf"/>
</dbReference>
<dbReference type="SFLD" id="SFLDS00005">
    <property type="entry name" value="Isoprenoid_Synthase_Type_I"/>
    <property type="match status" value="1"/>
</dbReference>
<evidence type="ECO:0000313" key="3">
    <source>
        <dbReference type="Proteomes" id="UP000644507"/>
    </source>
</evidence>
<dbReference type="InterPro" id="IPR044843">
    <property type="entry name" value="Trans_IPPS_bact-type"/>
</dbReference>
<evidence type="ECO:0000256" key="1">
    <source>
        <dbReference type="ARBA" id="ARBA00022679"/>
    </source>
</evidence>
<dbReference type="EMBL" id="BMXI01000002">
    <property type="protein sequence ID" value="GHC44622.1"/>
    <property type="molecule type" value="Genomic_DNA"/>
</dbReference>
<dbReference type="SUPFAM" id="SSF48576">
    <property type="entry name" value="Terpenoid synthases"/>
    <property type="match status" value="1"/>
</dbReference>
<dbReference type="InterPro" id="IPR033904">
    <property type="entry name" value="Trans_IPPS_HH"/>
</dbReference>
<comment type="caution">
    <text evidence="2">The sequence shown here is derived from an EMBL/GenBank/DDBJ whole genome shotgun (WGS) entry which is preliminary data.</text>
</comment>
<dbReference type="Pfam" id="PF00494">
    <property type="entry name" value="SQS_PSY"/>
    <property type="match status" value="1"/>
</dbReference>
<dbReference type="SFLD" id="SFLDG01212">
    <property type="entry name" value="Phytoene_synthase_like"/>
    <property type="match status" value="1"/>
</dbReference>
<keyword evidence="3" id="KW-1185">Reference proteome</keyword>
<protein>
    <submittedName>
        <fullName evidence="2">Phytoene synthase</fullName>
    </submittedName>
</protein>
<proteinExistence type="predicted"/>
<accession>A0A918TDK9</accession>
<name>A0A918TDK9_9BACT</name>
<reference evidence="2" key="1">
    <citation type="journal article" date="2014" name="Int. J. Syst. Evol. Microbiol.">
        <title>Complete genome sequence of Corynebacterium casei LMG S-19264T (=DSM 44701T), isolated from a smear-ripened cheese.</title>
        <authorList>
            <consortium name="US DOE Joint Genome Institute (JGI-PGF)"/>
            <person name="Walter F."/>
            <person name="Albersmeier A."/>
            <person name="Kalinowski J."/>
            <person name="Ruckert C."/>
        </authorList>
    </citation>
    <scope>NUCLEOTIDE SEQUENCE</scope>
    <source>
        <strain evidence="2">KCTC 12988</strain>
    </source>
</reference>
<dbReference type="SFLD" id="SFLDG01018">
    <property type="entry name" value="Squalene/Phytoene_Synthase_Lik"/>
    <property type="match status" value="1"/>
</dbReference>
<keyword evidence="1" id="KW-0808">Transferase</keyword>
<dbReference type="InterPro" id="IPR019845">
    <property type="entry name" value="Squalene/phytoene_synthase_CS"/>
</dbReference>
<reference evidence="2" key="2">
    <citation type="submission" date="2020-09" db="EMBL/GenBank/DDBJ databases">
        <authorList>
            <person name="Sun Q."/>
            <person name="Kim S."/>
        </authorList>
    </citation>
    <scope>NUCLEOTIDE SEQUENCE</scope>
    <source>
        <strain evidence="2">KCTC 12988</strain>
    </source>
</reference>
<evidence type="ECO:0000313" key="2">
    <source>
        <dbReference type="EMBL" id="GHC44622.1"/>
    </source>
</evidence>
<dbReference type="RefSeq" id="WP_189567452.1">
    <property type="nucleotide sequence ID" value="NZ_BMXI01000002.1"/>
</dbReference>
<dbReference type="Gene3D" id="1.10.600.10">
    <property type="entry name" value="Farnesyl Diphosphate Synthase"/>
    <property type="match status" value="1"/>
</dbReference>
<dbReference type="GO" id="GO:0016117">
    <property type="term" value="P:carotenoid biosynthetic process"/>
    <property type="evidence" value="ECO:0007669"/>
    <property type="project" value="UniProtKB-ARBA"/>
</dbReference>
<organism evidence="2 3">
    <name type="scientific">Roseibacillus persicicus</name>
    <dbReference type="NCBI Taxonomy" id="454148"/>
    <lineage>
        <taxon>Bacteria</taxon>
        <taxon>Pseudomonadati</taxon>
        <taxon>Verrucomicrobiota</taxon>
        <taxon>Verrucomicrobiia</taxon>
        <taxon>Verrucomicrobiales</taxon>
        <taxon>Verrucomicrobiaceae</taxon>
        <taxon>Roseibacillus</taxon>
    </lineage>
</organism>
<dbReference type="PROSITE" id="PS01045">
    <property type="entry name" value="SQUALEN_PHYTOEN_SYN_2"/>
    <property type="match status" value="1"/>
</dbReference>
<dbReference type="InterPro" id="IPR002060">
    <property type="entry name" value="Squ/phyt_synthse"/>
</dbReference>
<dbReference type="GO" id="GO:0051996">
    <property type="term" value="F:squalene synthase [NAD(P)H] activity"/>
    <property type="evidence" value="ECO:0007669"/>
    <property type="project" value="InterPro"/>
</dbReference>
<dbReference type="Proteomes" id="UP000644507">
    <property type="component" value="Unassembled WGS sequence"/>
</dbReference>
<dbReference type="CDD" id="cd00683">
    <property type="entry name" value="Trans_IPPS_HH"/>
    <property type="match status" value="1"/>
</dbReference>